<dbReference type="EMBL" id="AWSO01001851">
    <property type="protein sequence ID" value="ESK82613.1"/>
    <property type="molecule type" value="Genomic_DNA"/>
</dbReference>
<organism evidence="2 3">
    <name type="scientific">Moniliophthora roreri (strain MCA 2997)</name>
    <name type="common">Cocoa frosty pod rot fungus</name>
    <name type="synonym">Crinipellis roreri</name>
    <dbReference type="NCBI Taxonomy" id="1381753"/>
    <lineage>
        <taxon>Eukaryota</taxon>
        <taxon>Fungi</taxon>
        <taxon>Dikarya</taxon>
        <taxon>Basidiomycota</taxon>
        <taxon>Agaricomycotina</taxon>
        <taxon>Agaricomycetes</taxon>
        <taxon>Agaricomycetidae</taxon>
        <taxon>Agaricales</taxon>
        <taxon>Marasmiineae</taxon>
        <taxon>Marasmiaceae</taxon>
        <taxon>Moniliophthora</taxon>
    </lineage>
</organism>
<dbReference type="Proteomes" id="UP000017559">
    <property type="component" value="Unassembled WGS sequence"/>
</dbReference>
<dbReference type="KEGG" id="mrr:Moror_11240"/>
<dbReference type="OrthoDB" id="2691851at2759"/>
<evidence type="ECO:0000313" key="3">
    <source>
        <dbReference type="Proteomes" id="UP000017559"/>
    </source>
</evidence>
<accession>V2W751</accession>
<feature type="region of interest" description="Disordered" evidence="1">
    <location>
        <begin position="310"/>
        <end position="329"/>
    </location>
</feature>
<dbReference type="AlphaFoldDB" id="V2W751"/>
<reference evidence="2 3" key="1">
    <citation type="journal article" date="2014" name="BMC Genomics">
        <title>Genome and secretome analysis of the hemibiotrophic fungal pathogen, Moniliophthora roreri, which causes frosty pod rot disease of cacao: mechanisms of the biotrophic and necrotrophic phases.</title>
        <authorList>
            <person name="Meinhardt L.W."/>
            <person name="Costa G.G.L."/>
            <person name="Thomazella D.P.T."/>
            <person name="Teixeira P.J.P.L."/>
            <person name="Carazzolle M.F."/>
            <person name="Schuster S.C."/>
            <person name="Carlson J.E."/>
            <person name="Guiltinan M.J."/>
            <person name="Mieczkowski P."/>
            <person name="Farmer A."/>
            <person name="Ramaraj T."/>
            <person name="Crozier J."/>
            <person name="Davis R.E."/>
            <person name="Shao J."/>
            <person name="Melnick R.L."/>
            <person name="Pereira G.A.G."/>
            <person name="Bailey B.A."/>
        </authorList>
    </citation>
    <scope>NUCLEOTIDE SEQUENCE [LARGE SCALE GENOMIC DNA]</scope>
    <source>
        <strain evidence="2 3">MCA 2997</strain>
    </source>
</reference>
<keyword evidence="3" id="KW-1185">Reference proteome</keyword>
<name>V2W751_MONRO</name>
<evidence type="ECO:0000256" key="1">
    <source>
        <dbReference type="SAM" id="MobiDB-lite"/>
    </source>
</evidence>
<gene>
    <name evidence="2" type="ORF">Moror_11240</name>
</gene>
<sequence>MDLLVGHSNVTSDKDYHHVFKCLQNLKLQAQGIQILDQVLTPSIIKQYLSDAGHSQMHIQAMFHPEDKQDIMLAYMLLHNIWSLPPSGKEHSLGYHAAQEALVLLGSFFRHLLFPYVYVELTLSEQIQHLSAAAHLGLTLFHAGQQKFLPTLLYNDIMIMIKNAIFSVAKAKVNNPDGDPVWIIVGSNSNVNVLQLTEHITSTTEVANILAQKLEWDQTPHWLQLPIVDHGGRAITLPDKADHVSPQSWPKEKLLLYTVNLQTLWRLGTSFLLHNKTVKQWLEDSVRGLISEDPLNITILQPLGRALESNPLDPNNIEDNDKSPPPISTNCMLGAGFSQELEDAAGAEEVEDGVAPTF</sequence>
<protein>
    <submittedName>
        <fullName evidence="2">Uncharacterized protein</fullName>
    </submittedName>
</protein>
<evidence type="ECO:0000313" key="2">
    <source>
        <dbReference type="EMBL" id="ESK82613.1"/>
    </source>
</evidence>
<comment type="caution">
    <text evidence="2">The sequence shown here is derived from an EMBL/GenBank/DDBJ whole genome shotgun (WGS) entry which is preliminary data.</text>
</comment>
<proteinExistence type="predicted"/>
<dbReference type="HOGENOM" id="CLU_774075_0_0_1"/>